<dbReference type="SFLD" id="SFLDG01136">
    <property type="entry name" value="C1.6:_Phosphoserine_Phosphatas"/>
    <property type="match status" value="1"/>
</dbReference>
<keyword evidence="16" id="KW-1185">Reference proteome</keyword>
<dbReference type="RefSeq" id="WP_109271828.1">
    <property type="nucleotide sequence ID" value="NZ_QFFF01000001.1"/>
</dbReference>
<feature type="active site" description="Proton donor" evidence="14">
    <location>
        <position position="85"/>
    </location>
</feature>
<dbReference type="NCBIfam" id="TIGR00338">
    <property type="entry name" value="serB"/>
    <property type="match status" value="1"/>
</dbReference>
<dbReference type="GO" id="GO:0036424">
    <property type="term" value="F:L-phosphoserine phosphatase activity"/>
    <property type="evidence" value="ECO:0007669"/>
    <property type="project" value="InterPro"/>
</dbReference>
<dbReference type="SFLD" id="SFLDS00003">
    <property type="entry name" value="Haloacid_Dehalogenase"/>
    <property type="match status" value="1"/>
</dbReference>
<evidence type="ECO:0000256" key="10">
    <source>
        <dbReference type="ARBA" id="ARBA00023299"/>
    </source>
</evidence>
<comment type="catalytic activity">
    <reaction evidence="13">
        <text>O-phospho-D-serine + H2O = D-serine + phosphate</text>
        <dbReference type="Rhea" id="RHEA:24873"/>
        <dbReference type="ChEBI" id="CHEBI:15377"/>
        <dbReference type="ChEBI" id="CHEBI:35247"/>
        <dbReference type="ChEBI" id="CHEBI:43474"/>
        <dbReference type="ChEBI" id="CHEBI:58680"/>
        <dbReference type="EC" id="3.1.3.3"/>
    </reaction>
</comment>
<evidence type="ECO:0000256" key="8">
    <source>
        <dbReference type="ARBA" id="ARBA00022801"/>
    </source>
</evidence>
<keyword evidence="10" id="KW-0718">Serine biosynthesis</keyword>
<keyword evidence="6" id="KW-0028">Amino-acid biosynthesis</keyword>
<keyword evidence="8" id="KW-0378">Hydrolase</keyword>
<evidence type="ECO:0000256" key="2">
    <source>
        <dbReference type="ARBA" id="ARBA00005135"/>
    </source>
</evidence>
<evidence type="ECO:0000256" key="7">
    <source>
        <dbReference type="ARBA" id="ARBA00022723"/>
    </source>
</evidence>
<evidence type="ECO:0000256" key="6">
    <source>
        <dbReference type="ARBA" id="ARBA00022605"/>
    </source>
</evidence>
<evidence type="ECO:0000256" key="14">
    <source>
        <dbReference type="PIRSR" id="PIRSR604469-1"/>
    </source>
</evidence>
<dbReference type="OrthoDB" id="9792539at2"/>
<evidence type="ECO:0000256" key="3">
    <source>
        <dbReference type="ARBA" id="ARBA00009184"/>
    </source>
</evidence>
<dbReference type="GO" id="GO:0006564">
    <property type="term" value="P:L-serine biosynthetic process"/>
    <property type="evidence" value="ECO:0007669"/>
    <property type="project" value="UniProtKB-KW"/>
</dbReference>
<protein>
    <recommendedName>
        <fullName evidence="5">Phosphoserine phosphatase</fullName>
        <ecNumber evidence="4">3.1.3.3</ecNumber>
    </recommendedName>
    <alternativeName>
        <fullName evidence="11">O-phosphoserine phosphohydrolase</fullName>
    </alternativeName>
</protein>
<sequence length="292" mass="31226">MFIATLIAARRLSSGDISTAEDALREHGIEPMGRSWIEADVACDILFSADPVLAKAALEGLIPGVDLVVQGEAGRRKRLLVADMDSTMITVECIDELADYAGRKAEVAEVTERAMRGEIDFEAALRERVILLKGLEEAVLDRCHAERVRITPGARALVRTMRREGAYCLLVSGGFSRFADQVASAIGFNLAASNRLLIEEGRLTGLVEEPILASEGKVEALVNAAAQQQVDLADCLAIGDGANDIPMLQAAGLGIAYHAKPKVAAGADARIEHGDLSALLFAQGYSRDDWEA</sequence>
<evidence type="ECO:0000313" key="16">
    <source>
        <dbReference type="Proteomes" id="UP000245916"/>
    </source>
</evidence>
<evidence type="ECO:0000256" key="1">
    <source>
        <dbReference type="ARBA" id="ARBA00001946"/>
    </source>
</evidence>
<evidence type="ECO:0000256" key="5">
    <source>
        <dbReference type="ARBA" id="ARBA00015196"/>
    </source>
</evidence>
<comment type="caution">
    <text evidence="15">The sequence shown here is derived from an EMBL/GenBank/DDBJ whole genome shotgun (WGS) entry which is preliminary data.</text>
</comment>
<dbReference type="UniPathway" id="UPA00135">
    <property type="reaction ID" value="UER00198"/>
</dbReference>
<evidence type="ECO:0000256" key="9">
    <source>
        <dbReference type="ARBA" id="ARBA00022842"/>
    </source>
</evidence>
<comment type="cofactor">
    <cofactor evidence="1">
        <name>Mg(2+)</name>
        <dbReference type="ChEBI" id="CHEBI:18420"/>
    </cofactor>
</comment>
<dbReference type="PANTHER" id="PTHR43344:SF2">
    <property type="entry name" value="PHOSPHOSERINE PHOSPHATASE"/>
    <property type="match status" value="1"/>
</dbReference>
<dbReference type="NCBIfam" id="TIGR01488">
    <property type="entry name" value="HAD-SF-IB"/>
    <property type="match status" value="1"/>
</dbReference>
<comment type="similarity">
    <text evidence="3">Belongs to the HAD-like hydrolase superfamily. SerB family.</text>
</comment>
<dbReference type="GO" id="GO:0005737">
    <property type="term" value="C:cytoplasm"/>
    <property type="evidence" value="ECO:0007669"/>
    <property type="project" value="TreeGrafter"/>
</dbReference>
<dbReference type="PANTHER" id="PTHR43344">
    <property type="entry name" value="PHOSPHOSERINE PHOSPHATASE"/>
    <property type="match status" value="1"/>
</dbReference>
<accession>A0A2U2J5S9</accession>
<dbReference type="Gene3D" id="3.40.50.1000">
    <property type="entry name" value="HAD superfamily/HAD-like"/>
    <property type="match status" value="1"/>
</dbReference>
<comment type="pathway">
    <text evidence="2">Amino-acid biosynthesis; L-serine biosynthesis; L-serine from 3-phospho-D-glycerate: step 3/3.</text>
</comment>
<keyword evidence="7" id="KW-0479">Metal-binding</keyword>
<reference evidence="15 16" key="1">
    <citation type="submission" date="2018-05" db="EMBL/GenBank/DDBJ databases">
        <title>Genome of Sphingosinicella humi QZX222.</title>
        <authorList>
            <person name="Qiao Z."/>
            <person name="Wang G."/>
        </authorList>
    </citation>
    <scope>NUCLEOTIDE SEQUENCE [LARGE SCALE GENOMIC DNA]</scope>
    <source>
        <strain evidence="15 16">QZX222</strain>
    </source>
</reference>
<dbReference type="InterPro" id="IPR023214">
    <property type="entry name" value="HAD_sf"/>
</dbReference>
<evidence type="ECO:0000256" key="4">
    <source>
        <dbReference type="ARBA" id="ARBA00012640"/>
    </source>
</evidence>
<name>A0A2U2J5S9_9SPHN</name>
<dbReference type="InterPro" id="IPR050582">
    <property type="entry name" value="HAD-like_SerB"/>
</dbReference>
<dbReference type="EMBL" id="QFFF01000001">
    <property type="protein sequence ID" value="PWG03689.1"/>
    <property type="molecule type" value="Genomic_DNA"/>
</dbReference>
<dbReference type="Pfam" id="PF12710">
    <property type="entry name" value="HAD"/>
    <property type="match status" value="1"/>
</dbReference>
<organism evidence="15 16">
    <name type="scientific">Allosphingosinicella humi</name>
    <dbReference type="NCBI Taxonomy" id="2068657"/>
    <lineage>
        <taxon>Bacteria</taxon>
        <taxon>Pseudomonadati</taxon>
        <taxon>Pseudomonadota</taxon>
        <taxon>Alphaproteobacteria</taxon>
        <taxon>Sphingomonadales</taxon>
        <taxon>Sphingomonadaceae</taxon>
        <taxon>Allosphingosinicella</taxon>
    </lineage>
</organism>
<dbReference type="SUPFAM" id="SSF56784">
    <property type="entry name" value="HAD-like"/>
    <property type="match status" value="1"/>
</dbReference>
<dbReference type="Proteomes" id="UP000245916">
    <property type="component" value="Unassembled WGS sequence"/>
</dbReference>
<dbReference type="SFLD" id="SFLDG01137">
    <property type="entry name" value="C1.6.1:_Phosphoserine_Phosphat"/>
    <property type="match status" value="1"/>
</dbReference>
<evidence type="ECO:0000256" key="11">
    <source>
        <dbReference type="ARBA" id="ARBA00031693"/>
    </source>
</evidence>
<proteinExistence type="inferred from homology"/>
<comment type="catalytic activity">
    <reaction evidence="12">
        <text>O-phospho-L-serine + H2O = L-serine + phosphate</text>
        <dbReference type="Rhea" id="RHEA:21208"/>
        <dbReference type="ChEBI" id="CHEBI:15377"/>
        <dbReference type="ChEBI" id="CHEBI:33384"/>
        <dbReference type="ChEBI" id="CHEBI:43474"/>
        <dbReference type="ChEBI" id="CHEBI:57524"/>
        <dbReference type="EC" id="3.1.3.3"/>
    </reaction>
</comment>
<dbReference type="SFLD" id="SFLDF00029">
    <property type="entry name" value="phosphoserine_phosphatase"/>
    <property type="match status" value="1"/>
</dbReference>
<evidence type="ECO:0000313" key="15">
    <source>
        <dbReference type="EMBL" id="PWG03689.1"/>
    </source>
</evidence>
<keyword evidence="9" id="KW-0460">Magnesium</keyword>
<dbReference type="InterPro" id="IPR004469">
    <property type="entry name" value="PSP"/>
</dbReference>
<dbReference type="GO" id="GO:0000287">
    <property type="term" value="F:magnesium ion binding"/>
    <property type="evidence" value="ECO:0007669"/>
    <property type="project" value="TreeGrafter"/>
</dbReference>
<evidence type="ECO:0000256" key="12">
    <source>
        <dbReference type="ARBA" id="ARBA00048138"/>
    </source>
</evidence>
<feature type="active site" description="Nucleophile" evidence="14">
    <location>
        <position position="83"/>
    </location>
</feature>
<dbReference type="EC" id="3.1.3.3" evidence="4"/>
<dbReference type="AlphaFoldDB" id="A0A2U2J5S9"/>
<gene>
    <name evidence="15" type="primary">serB</name>
    <name evidence="15" type="ORF">DF286_12985</name>
</gene>
<dbReference type="InterPro" id="IPR036412">
    <property type="entry name" value="HAD-like_sf"/>
</dbReference>
<evidence type="ECO:0000256" key="13">
    <source>
        <dbReference type="ARBA" id="ARBA00048523"/>
    </source>
</evidence>